<dbReference type="SUPFAM" id="SSF53474">
    <property type="entry name" value="alpha/beta-Hydrolases"/>
    <property type="match status" value="1"/>
</dbReference>
<evidence type="ECO:0000313" key="2">
    <source>
        <dbReference type="Proteomes" id="UP000198729"/>
    </source>
</evidence>
<evidence type="ECO:0000313" key="1">
    <source>
        <dbReference type="EMBL" id="SCZ84385.1"/>
    </source>
</evidence>
<dbReference type="Proteomes" id="UP000198729">
    <property type="component" value="Unassembled WGS sequence"/>
</dbReference>
<proteinExistence type="predicted"/>
<reference evidence="1 2" key="1">
    <citation type="submission" date="2016-10" db="EMBL/GenBank/DDBJ databases">
        <authorList>
            <person name="de Groot N.N."/>
        </authorList>
    </citation>
    <scope>NUCLEOTIDE SEQUENCE [LARGE SCALE GENOMIC DNA]</scope>
    <source>
        <strain evidence="1">1</strain>
    </source>
</reference>
<gene>
    <name evidence="1" type="ORF">NSMM_150123</name>
</gene>
<sequence length="83" mass="8819">MKIDCKALAYTATADSLNITDDKAKSIGNIFYIGYTVKSARKARPSTFVFTGGAASAYLHMAALGPRRVEFADNGSVLATLRG</sequence>
<name>A0A1G5SB17_9PROT</name>
<protein>
    <submittedName>
        <fullName evidence="1">Uncharacterized protein</fullName>
    </submittedName>
</protein>
<dbReference type="AlphaFoldDB" id="A0A1G5SB17"/>
<accession>A0A1G5SB17</accession>
<dbReference type="EMBL" id="FMWO01000020">
    <property type="protein sequence ID" value="SCZ84385.1"/>
    <property type="molecule type" value="Genomic_DNA"/>
</dbReference>
<dbReference type="InterPro" id="IPR029058">
    <property type="entry name" value="AB_hydrolase_fold"/>
</dbReference>
<keyword evidence="2" id="KW-1185">Reference proteome</keyword>
<organism evidence="1 2">
    <name type="scientific">Nitrosomonas mobilis</name>
    <dbReference type="NCBI Taxonomy" id="51642"/>
    <lineage>
        <taxon>Bacteria</taxon>
        <taxon>Pseudomonadati</taxon>
        <taxon>Pseudomonadota</taxon>
        <taxon>Betaproteobacteria</taxon>
        <taxon>Nitrosomonadales</taxon>
        <taxon>Nitrosomonadaceae</taxon>
        <taxon>Nitrosomonas</taxon>
    </lineage>
</organism>
<dbReference type="STRING" id="51642.NSMM_150123"/>